<evidence type="ECO:0000313" key="2">
    <source>
        <dbReference type="Proteomes" id="UP001153714"/>
    </source>
</evidence>
<gene>
    <name evidence="1" type="ORF">DIATSA_LOCUS8362</name>
</gene>
<proteinExistence type="predicted"/>
<accession>A0A9N9R6T5</accession>
<dbReference type="OrthoDB" id="7463508at2759"/>
<reference evidence="1" key="1">
    <citation type="submission" date="2021-12" db="EMBL/GenBank/DDBJ databases">
        <authorList>
            <person name="King R."/>
        </authorList>
    </citation>
    <scope>NUCLEOTIDE SEQUENCE</scope>
</reference>
<keyword evidence="2" id="KW-1185">Reference proteome</keyword>
<sequence>MDSDGKRSTSPSILTGLSELKTSVKADKQTQVTSEDIVDSNIYQKNRWDSSDVRARTGLLKDIDFGSEQSCDPRNQEFAKLIAFEMDRVPETKRTMIYSKIYIY</sequence>
<name>A0A9N9R6T5_9NEOP</name>
<dbReference type="EMBL" id="OU893354">
    <property type="protein sequence ID" value="CAG9790700.1"/>
    <property type="molecule type" value="Genomic_DNA"/>
</dbReference>
<protein>
    <submittedName>
        <fullName evidence="1">Uncharacterized protein</fullName>
    </submittedName>
</protein>
<dbReference type="AlphaFoldDB" id="A0A9N9R6T5"/>
<evidence type="ECO:0000313" key="1">
    <source>
        <dbReference type="EMBL" id="CAG9790700.1"/>
    </source>
</evidence>
<dbReference type="Proteomes" id="UP001153714">
    <property type="component" value="Chromosome 23"/>
</dbReference>
<organism evidence="1 2">
    <name type="scientific">Diatraea saccharalis</name>
    <name type="common">sugarcane borer</name>
    <dbReference type="NCBI Taxonomy" id="40085"/>
    <lineage>
        <taxon>Eukaryota</taxon>
        <taxon>Metazoa</taxon>
        <taxon>Ecdysozoa</taxon>
        <taxon>Arthropoda</taxon>
        <taxon>Hexapoda</taxon>
        <taxon>Insecta</taxon>
        <taxon>Pterygota</taxon>
        <taxon>Neoptera</taxon>
        <taxon>Endopterygota</taxon>
        <taxon>Lepidoptera</taxon>
        <taxon>Glossata</taxon>
        <taxon>Ditrysia</taxon>
        <taxon>Pyraloidea</taxon>
        <taxon>Crambidae</taxon>
        <taxon>Crambinae</taxon>
        <taxon>Diatraea</taxon>
    </lineage>
</organism>
<reference evidence="1" key="2">
    <citation type="submission" date="2022-10" db="EMBL/GenBank/DDBJ databases">
        <authorList>
            <consortium name="ENA_rothamsted_submissions"/>
            <consortium name="culmorum"/>
            <person name="King R."/>
        </authorList>
    </citation>
    <scope>NUCLEOTIDE SEQUENCE</scope>
</reference>